<feature type="compositionally biased region" description="Polar residues" evidence="8">
    <location>
        <begin position="486"/>
        <end position="508"/>
    </location>
</feature>
<keyword evidence="4" id="KW-0862">Zinc</keyword>
<keyword evidence="5 6" id="KW-0040">ANK repeat</keyword>
<feature type="repeat" description="ANK" evidence="6">
    <location>
        <begin position="109"/>
        <end position="141"/>
    </location>
</feature>
<dbReference type="Proteomes" id="UP001491310">
    <property type="component" value="Unassembled WGS sequence"/>
</dbReference>
<evidence type="ECO:0000256" key="7">
    <source>
        <dbReference type="PROSITE-ProRule" id="PRU00175"/>
    </source>
</evidence>
<dbReference type="EMBL" id="JALJOT010000004">
    <property type="protein sequence ID" value="KAK9915810.1"/>
    <property type="molecule type" value="Genomic_DNA"/>
</dbReference>
<evidence type="ECO:0000256" key="2">
    <source>
        <dbReference type="ARBA" id="ARBA00022737"/>
    </source>
</evidence>
<dbReference type="InterPro" id="IPR013083">
    <property type="entry name" value="Znf_RING/FYVE/PHD"/>
</dbReference>
<accession>A0ABR2YVQ6</accession>
<evidence type="ECO:0000256" key="5">
    <source>
        <dbReference type="ARBA" id="ARBA00023043"/>
    </source>
</evidence>
<keyword evidence="1" id="KW-0479">Metal-binding</keyword>
<organism evidence="10 11">
    <name type="scientific">Coccomyxa subellipsoidea</name>
    <dbReference type="NCBI Taxonomy" id="248742"/>
    <lineage>
        <taxon>Eukaryota</taxon>
        <taxon>Viridiplantae</taxon>
        <taxon>Chlorophyta</taxon>
        <taxon>core chlorophytes</taxon>
        <taxon>Trebouxiophyceae</taxon>
        <taxon>Trebouxiophyceae incertae sedis</taxon>
        <taxon>Coccomyxaceae</taxon>
        <taxon>Coccomyxa</taxon>
    </lineage>
</organism>
<comment type="caution">
    <text evidence="10">The sequence shown here is derived from an EMBL/GenBank/DDBJ whole genome shotgun (WGS) entry which is preliminary data.</text>
</comment>
<reference evidence="10 11" key="1">
    <citation type="journal article" date="2024" name="Nat. Commun.">
        <title>Phylogenomics reveals the evolutionary origins of lichenization in chlorophyte algae.</title>
        <authorList>
            <person name="Puginier C."/>
            <person name="Libourel C."/>
            <person name="Otte J."/>
            <person name="Skaloud P."/>
            <person name="Haon M."/>
            <person name="Grisel S."/>
            <person name="Petersen M."/>
            <person name="Berrin J.G."/>
            <person name="Delaux P.M."/>
            <person name="Dal Grande F."/>
            <person name="Keller J."/>
        </authorList>
    </citation>
    <scope>NUCLEOTIDE SEQUENCE [LARGE SCALE GENOMIC DNA]</scope>
    <source>
        <strain evidence="10 11">SAG 216-7</strain>
    </source>
</reference>
<feature type="repeat" description="ANK" evidence="6">
    <location>
        <begin position="200"/>
        <end position="232"/>
    </location>
</feature>
<dbReference type="InterPro" id="IPR002110">
    <property type="entry name" value="Ankyrin_rpt"/>
</dbReference>
<dbReference type="SMART" id="SM00248">
    <property type="entry name" value="ANK"/>
    <property type="match status" value="5"/>
</dbReference>
<feature type="compositionally biased region" description="Low complexity" evidence="8">
    <location>
        <begin position="408"/>
        <end position="428"/>
    </location>
</feature>
<keyword evidence="3 7" id="KW-0863">Zinc-finger</keyword>
<dbReference type="InterPro" id="IPR017907">
    <property type="entry name" value="Znf_RING_CS"/>
</dbReference>
<feature type="repeat" description="ANK" evidence="6">
    <location>
        <begin position="244"/>
        <end position="270"/>
    </location>
</feature>
<dbReference type="SUPFAM" id="SSF48403">
    <property type="entry name" value="Ankyrin repeat"/>
    <property type="match status" value="1"/>
</dbReference>
<feature type="region of interest" description="Disordered" evidence="8">
    <location>
        <begin position="554"/>
        <end position="575"/>
    </location>
</feature>
<protein>
    <recommendedName>
        <fullName evidence="9">RING-type domain-containing protein</fullName>
    </recommendedName>
</protein>
<dbReference type="PROSITE" id="PS50088">
    <property type="entry name" value="ANK_REPEAT"/>
    <property type="match status" value="4"/>
</dbReference>
<evidence type="ECO:0000256" key="4">
    <source>
        <dbReference type="ARBA" id="ARBA00022833"/>
    </source>
</evidence>
<feature type="compositionally biased region" description="Basic and acidic residues" evidence="8">
    <location>
        <begin position="561"/>
        <end position="570"/>
    </location>
</feature>
<evidence type="ECO:0000256" key="3">
    <source>
        <dbReference type="ARBA" id="ARBA00022771"/>
    </source>
</evidence>
<dbReference type="Gene3D" id="1.25.40.20">
    <property type="entry name" value="Ankyrin repeat-containing domain"/>
    <property type="match status" value="2"/>
</dbReference>
<dbReference type="PROSITE" id="PS00518">
    <property type="entry name" value="ZF_RING_1"/>
    <property type="match status" value="1"/>
</dbReference>
<gene>
    <name evidence="10" type="ORF">WJX75_004309</name>
</gene>
<evidence type="ECO:0000259" key="9">
    <source>
        <dbReference type="PROSITE" id="PS50089"/>
    </source>
</evidence>
<evidence type="ECO:0000313" key="10">
    <source>
        <dbReference type="EMBL" id="KAK9915810.1"/>
    </source>
</evidence>
<dbReference type="PANTHER" id="PTHR24124">
    <property type="entry name" value="ANKYRIN REPEAT FAMILY A"/>
    <property type="match status" value="1"/>
</dbReference>
<dbReference type="Pfam" id="PF12796">
    <property type="entry name" value="Ank_2"/>
    <property type="match status" value="2"/>
</dbReference>
<dbReference type="PROSITE" id="PS50089">
    <property type="entry name" value="ZF_RING_2"/>
    <property type="match status" value="1"/>
</dbReference>
<evidence type="ECO:0000313" key="11">
    <source>
        <dbReference type="Proteomes" id="UP001491310"/>
    </source>
</evidence>
<feature type="repeat" description="ANK" evidence="6">
    <location>
        <begin position="143"/>
        <end position="175"/>
    </location>
</feature>
<feature type="region of interest" description="Disordered" evidence="8">
    <location>
        <begin position="477"/>
        <end position="514"/>
    </location>
</feature>
<proteinExistence type="predicted"/>
<feature type="domain" description="RING-type" evidence="9">
    <location>
        <begin position="630"/>
        <end position="671"/>
    </location>
</feature>
<dbReference type="InterPro" id="IPR036770">
    <property type="entry name" value="Ankyrin_rpt-contain_sf"/>
</dbReference>
<evidence type="ECO:0000256" key="1">
    <source>
        <dbReference type="ARBA" id="ARBA00022723"/>
    </source>
</evidence>
<keyword evidence="2" id="KW-0677">Repeat</keyword>
<feature type="region of interest" description="Disordered" evidence="8">
    <location>
        <begin position="404"/>
        <end position="440"/>
    </location>
</feature>
<dbReference type="SUPFAM" id="SSF57850">
    <property type="entry name" value="RING/U-box"/>
    <property type="match status" value="1"/>
</dbReference>
<dbReference type="Gene3D" id="3.30.40.10">
    <property type="entry name" value="Zinc/RING finger domain, C3HC4 (zinc finger)"/>
    <property type="match status" value="1"/>
</dbReference>
<dbReference type="PROSITE" id="PS50297">
    <property type="entry name" value="ANK_REP_REGION"/>
    <property type="match status" value="4"/>
</dbReference>
<sequence length="692" mass="74221">MGAVLSCASPGGRSLLSAGCQGLSDNVREVLEVKPELANFTFFNYQYNVMHHAAEHGHVEVIKAVVEVLQSSAAQIAGGESTDELKEPSITLFTWGRFVKDVMNARTLSGKTPLMLASENGKVECVEYLLDQGADVFAVDKNQRRSAIHYAVMNGHSNVLKLLLSDNAKVHTEDGQVPLRDVRIHDMSGQCRYVDSRAENGLTALHMAAALGDLECVQALLGAGASMMVRTVDLDMISVLQFPAGSTPLHLAAQRGHIAIVQAMLQAHADALGTWGGGVRSPDGQVARRAWEGDGRIDLRSVTNSLRQLPYHVAWQRGFRQAATVLNPTIAIDIALETARDLDDGYGPQKLATLAAYALRRNLLDWLETFKVEKVCAERMRSQAEQLKQQACAAGKQRAATSTVALEAAPEASSSAAAASTSRDASTPTSPPHRLPRRSCSATTLGNVLEHEDEGSASDGGRPSTVSPFERVALNPFTAADGSTIAPESTTGASTRAPSSTGDDTYNRYSADGSTMRAKSASAPFLSRGITTRSFLESTMSERLQELERAVTMDPLEGSSDGDRREEAGISRRTSSVGLVRKSSLSIRRTISSFKRGGRAEASQRPVGEHSRAASITGFEPELAGEDDDCGICLEAELDVALNGCRHRLCIDCAIRLCEVNKKPPLCPFCRNFIEGFHIFRATGKAAAAPDA</sequence>
<name>A0ABR2YVQ6_9CHLO</name>
<dbReference type="SMART" id="SM00184">
    <property type="entry name" value="RING"/>
    <property type="match status" value="1"/>
</dbReference>
<dbReference type="PANTHER" id="PTHR24124:SF14">
    <property type="entry name" value="CHROMOSOME UNDETERMINED SCAFFOLD_25, WHOLE GENOME SHOTGUN SEQUENCE"/>
    <property type="match status" value="1"/>
</dbReference>
<dbReference type="InterPro" id="IPR001841">
    <property type="entry name" value="Znf_RING"/>
</dbReference>
<dbReference type="Pfam" id="PF13920">
    <property type="entry name" value="zf-C3HC4_3"/>
    <property type="match status" value="1"/>
</dbReference>
<evidence type="ECO:0000256" key="6">
    <source>
        <dbReference type="PROSITE-ProRule" id="PRU00023"/>
    </source>
</evidence>
<keyword evidence="11" id="KW-1185">Reference proteome</keyword>
<evidence type="ECO:0000256" key="8">
    <source>
        <dbReference type="SAM" id="MobiDB-lite"/>
    </source>
</evidence>